<evidence type="ECO:0000256" key="10">
    <source>
        <dbReference type="PIRNR" id="PIRNR003097"/>
    </source>
</evidence>
<dbReference type="PANTHER" id="PTHR47755:SF1">
    <property type="entry name" value="CELL DIVISION PROTEIN FTSX"/>
    <property type="match status" value="1"/>
</dbReference>
<feature type="domain" description="ABC3 transporter permease C-terminal" evidence="13">
    <location>
        <begin position="174"/>
        <end position="282"/>
    </location>
</feature>
<evidence type="ECO:0000256" key="11">
    <source>
        <dbReference type="SAM" id="Coils"/>
    </source>
</evidence>
<organism evidence="15">
    <name type="scientific">candidate division WOR-3 bacterium</name>
    <dbReference type="NCBI Taxonomy" id="2052148"/>
    <lineage>
        <taxon>Bacteria</taxon>
        <taxon>Bacteria division WOR-3</taxon>
    </lineage>
</organism>
<keyword evidence="6 12" id="KW-0812">Transmembrane</keyword>
<dbReference type="GO" id="GO:0005886">
    <property type="term" value="C:plasma membrane"/>
    <property type="evidence" value="ECO:0007669"/>
    <property type="project" value="UniProtKB-SubCell"/>
</dbReference>
<dbReference type="PANTHER" id="PTHR47755">
    <property type="entry name" value="CELL DIVISION PROTEIN FTSX"/>
    <property type="match status" value="1"/>
</dbReference>
<evidence type="ECO:0000259" key="13">
    <source>
        <dbReference type="Pfam" id="PF02687"/>
    </source>
</evidence>
<evidence type="ECO:0000256" key="8">
    <source>
        <dbReference type="ARBA" id="ARBA00023136"/>
    </source>
</evidence>
<evidence type="ECO:0000256" key="9">
    <source>
        <dbReference type="ARBA" id="ARBA00023306"/>
    </source>
</evidence>
<keyword evidence="5 10" id="KW-0132">Cell division</keyword>
<accession>A0A7C4TIQ2</accession>
<evidence type="ECO:0000256" key="1">
    <source>
        <dbReference type="ARBA" id="ARBA00004651"/>
    </source>
</evidence>
<comment type="similarity">
    <text evidence="2 10">Belongs to the ABC-4 integral membrane protein family. FtsX subfamily.</text>
</comment>
<dbReference type="Gene3D" id="3.30.70.3040">
    <property type="match status" value="1"/>
</dbReference>
<keyword evidence="11" id="KW-0175">Coiled coil</keyword>
<evidence type="ECO:0000313" key="15">
    <source>
        <dbReference type="EMBL" id="HGV98441.1"/>
    </source>
</evidence>
<feature type="transmembrane region" description="Helical" evidence="12">
    <location>
        <begin position="255"/>
        <end position="277"/>
    </location>
</feature>
<dbReference type="Pfam" id="PF02687">
    <property type="entry name" value="FtsX"/>
    <property type="match status" value="1"/>
</dbReference>
<keyword evidence="8 10" id="KW-0472">Membrane</keyword>
<dbReference type="InterPro" id="IPR040690">
    <property type="entry name" value="FtsX_ECD"/>
</dbReference>
<feature type="coiled-coil region" evidence="11">
    <location>
        <begin position="86"/>
        <end position="113"/>
    </location>
</feature>
<feature type="transmembrane region" description="Helical" evidence="12">
    <location>
        <begin position="165"/>
        <end position="186"/>
    </location>
</feature>
<evidence type="ECO:0000256" key="5">
    <source>
        <dbReference type="ARBA" id="ARBA00022618"/>
    </source>
</evidence>
<gene>
    <name evidence="15" type="ORF">ENV60_09140</name>
</gene>
<protein>
    <recommendedName>
        <fullName evidence="3 10">Cell division protein FtsX</fullName>
    </recommendedName>
</protein>
<dbReference type="AlphaFoldDB" id="A0A7C4TIQ2"/>
<evidence type="ECO:0000256" key="7">
    <source>
        <dbReference type="ARBA" id="ARBA00022989"/>
    </source>
</evidence>
<sequence>MALGIGVREGIRTIVRNSSLFILSLLVVAISFFLLSLFALLTINLYSLVKGLEGKIEIIAFLDEHADVEMLHSNILRITGVSEVIYVSSETALKELQEEMGETKEVLRVFEDNPLPASLRIKLAPEFRNSKGLKELSEKITLLKGVKETIYGGELVDQLKGVTKIITYFDAGLLMIITLAVIFVTFQTIKLTIFARSTEIEIMKLVGAEDSLISIPFIFQGMIQGLLGGFIAFVLLLITAKVGSAFFSIPYFPKLFLLVGNLFFGMIFGIIGSAIALRRFLK</sequence>
<evidence type="ECO:0000256" key="4">
    <source>
        <dbReference type="ARBA" id="ARBA00022475"/>
    </source>
</evidence>
<name>A0A7C4TIQ2_UNCW3</name>
<feature type="transmembrane region" description="Helical" evidence="12">
    <location>
        <begin position="20"/>
        <end position="43"/>
    </location>
</feature>
<evidence type="ECO:0000256" key="3">
    <source>
        <dbReference type="ARBA" id="ARBA00021907"/>
    </source>
</evidence>
<comment type="caution">
    <text evidence="15">The sequence shown here is derived from an EMBL/GenBank/DDBJ whole genome shotgun (WGS) entry which is preliminary data.</text>
</comment>
<feature type="transmembrane region" description="Helical" evidence="12">
    <location>
        <begin position="226"/>
        <end position="249"/>
    </location>
</feature>
<dbReference type="EMBL" id="DTGZ01000173">
    <property type="protein sequence ID" value="HGV98441.1"/>
    <property type="molecule type" value="Genomic_DNA"/>
</dbReference>
<dbReference type="InterPro" id="IPR003838">
    <property type="entry name" value="ABC3_permease_C"/>
</dbReference>
<dbReference type="PIRSF" id="PIRSF003097">
    <property type="entry name" value="FtsX"/>
    <property type="match status" value="1"/>
</dbReference>
<reference evidence="15" key="1">
    <citation type="journal article" date="2020" name="mSystems">
        <title>Genome- and Community-Level Interaction Insights into Carbon Utilization and Element Cycling Functions of Hydrothermarchaeota in Hydrothermal Sediment.</title>
        <authorList>
            <person name="Zhou Z."/>
            <person name="Liu Y."/>
            <person name="Xu W."/>
            <person name="Pan J."/>
            <person name="Luo Z.H."/>
            <person name="Li M."/>
        </authorList>
    </citation>
    <scope>NUCLEOTIDE SEQUENCE [LARGE SCALE GENOMIC DNA]</scope>
    <source>
        <strain evidence="15">SpSt-774</strain>
    </source>
</reference>
<comment type="subcellular location">
    <subcellularLocation>
        <location evidence="1">Cell membrane</location>
        <topology evidence="1">Multi-pass membrane protein</topology>
    </subcellularLocation>
</comment>
<evidence type="ECO:0000256" key="6">
    <source>
        <dbReference type="ARBA" id="ARBA00022692"/>
    </source>
</evidence>
<dbReference type="InterPro" id="IPR004513">
    <property type="entry name" value="FtsX"/>
</dbReference>
<dbReference type="Pfam" id="PF18075">
    <property type="entry name" value="FtsX_ECD"/>
    <property type="match status" value="1"/>
</dbReference>
<keyword evidence="4 10" id="KW-1003">Cell membrane</keyword>
<keyword evidence="7 12" id="KW-1133">Transmembrane helix</keyword>
<proteinExistence type="inferred from homology"/>
<evidence type="ECO:0000256" key="2">
    <source>
        <dbReference type="ARBA" id="ARBA00007379"/>
    </source>
</evidence>
<dbReference type="GO" id="GO:0051301">
    <property type="term" value="P:cell division"/>
    <property type="evidence" value="ECO:0007669"/>
    <property type="project" value="UniProtKB-KW"/>
</dbReference>
<feature type="domain" description="FtsX extracellular" evidence="14">
    <location>
        <begin position="57"/>
        <end position="148"/>
    </location>
</feature>
<keyword evidence="9 10" id="KW-0131">Cell cycle</keyword>
<evidence type="ECO:0000259" key="14">
    <source>
        <dbReference type="Pfam" id="PF18075"/>
    </source>
</evidence>
<evidence type="ECO:0000256" key="12">
    <source>
        <dbReference type="SAM" id="Phobius"/>
    </source>
</evidence>